<proteinExistence type="predicted"/>
<evidence type="ECO:0000313" key="1">
    <source>
        <dbReference type="EMBL" id="MFB5760057.1"/>
    </source>
</evidence>
<dbReference type="Proteomes" id="UP001580430">
    <property type="component" value="Unassembled WGS sequence"/>
</dbReference>
<gene>
    <name evidence="1" type="ORF">ACE5LO_06585</name>
</gene>
<dbReference type="RefSeq" id="WP_375519223.1">
    <property type="nucleotide sequence ID" value="NZ_JBHIRY010000004.1"/>
</dbReference>
<protein>
    <recommendedName>
        <fullName evidence="3">DUF3892 domain-containing protein</fullName>
    </recommendedName>
</protein>
<keyword evidence="2" id="KW-1185">Reference proteome</keyword>
<organism evidence="1 2">
    <name type="scientific">Paenibacillus medicaginis</name>
    <dbReference type="NCBI Taxonomy" id="1470560"/>
    <lineage>
        <taxon>Bacteria</taxon>
        <taxon>Bacillati</taxon>
        <taxon>Bacillota</taxon>
        <taxon>Bacilli</taxon>
        <taxon>Bacillales</taxon>
        <taxon>Paenibacillaceae</taxon>
        <taxon>Paenibacillus</taxon>
    </lineage>
</organism>
<dbReference type="EMBL" id="JBHIRY010000004">
    <property type="protein sequence ID" value="MFB5760057.1"/>
    <property type="molecule type" value="Genomic_DNA"/>
</dbReference>
<reference evidence="1 2" key="1">
    <citation type="submission" date="2024-09" db="EMBL/GenBank/DDBJ databases">
        <title>Paenibacillus zeirhizospherea sp. nov., isolated from surface of the maize (Zea mays) roots in a horticulture field, Hungary.</title>
        <authorList>
            <person name="Marton D."/>
            <person name="Farkas M."/>
            <person name="Bedics A."/>
            <person name="Toth E."/>
            <person name="Tancsics A."/>
            <person name="Boka K."/>
            <person name="Marati G."/>
            <person name="Kriszt B."/>
            <person name="Cserhati M."/>
        </authorList>
    </citation>
    <scope>NUCLEOTIDE SEQUENCE [LARGE SCALE GENOMIC DNA]</scope>
    <source>
        <strain evidence="1 2">JCM 18446</strain>
    </source>
</reference>
<evidence type="ECO:0000313" key="2">
    <source>
        <dbReference type="Proteomes" id="UP001580430"/>
    </source>
</evidence>
<evidence type="ECO:0008006" key="3">
    <source>
        <dbReference type="Google" id="ProtNLM"/>
    </source>
</evidence>
<accession>A0ABV5BXS9</accession>
<comment type="caution">
    <text evidence="1">The sequence shown here is derived from an EMBL/GenBank/DDBJ whole genome shotgun (WGS) entry which is preliminary data.</text>
</comment>
<sequence>MIRNNLAGRHGTTKNEVIRIDREVANKVLNGEGLAGKILRTNNSKVETNLKGVIYHDVNSGEKYVGPSVDGEDKVYVKVLSGDVDRKKPSFA</sequence>
<name>A0ABV5BXS9_9BACL</name>